<keyword evidence="5 11" id="KW-0808">Transferase</keyword>
<dbReference type="Gene3D" id="3.30.450.20">
    <property type="entry name" value="PAS domain"/>
    <property type="match status" value="2"/>
</dbReference>
<dbReference type="AlphaFoldDB" id="A0A4U8Q2W8"/>
<dbReference type="InterPro" id="IPR010559">
    <property type="entry name" value="Sig_transdc_His_kin_internal"/>
</dbReference>
<dbReference type="Gene3D" id="3.30.565.10">
    <property type="entry name" value="Histidine kinase-like ATPase, C-terminal domain"/>
    <property type="match status" value="1"/>
</dbReference>
<dbReference type="PANTHER" id="PTHR34220">
    <property type="entry name" value="SENSOR HISTIDINE KINASE YPDA"/>
    <property type="match status" value="1"/>
</dbReference>
<protein>
    <recommendedName>
        <fullName evidence="3">histidine kinase</fullName>
        <ecNumber evidence="3">2.7.13.3</ecNumber>
    </recommendedName>
</protein>
<dbReference type="Pfam" id="PF06580">
    <property type="entry name" value="His_kinase"/>
    <property type="match status" value="1"/>
</dbReference>
<evidence type="ECO:0000313" key="12">
    <source>
        <dbReference type="Proteomes" id="UP000306509"/>
    </source>
</evidence>
<dbReference type="SUPFAM" id="SSF158472">
    <property type="entry name" value="HAMP domain-like"/>
    <property type="match status" value="1"/>
</dbReference>
<dbReference type="Pfam" id="PF00672">
    <property type="entry name" value="HAMP"/>
    <property type="match status" value="1"/>
</dbReference>
<dbReference type="SMART" id="SM00304">
    <property type="entry name" value="HAMP"/>
    <property type="match status" value="1"/>
</dbReference>
<dbReference type="InterPro" id="IPR036890">
    <property type="entry name" value="HATPase_C_sf"/>
</dbReference>
<dbReference type="SUPFAM" id="SSF55874">
    <property type="entry name" value="ATPase domain of HSP90 chaperone/DNA topoisomerase II/histidine kinase"/>
    <property type="match status" value="1"/>
</dbReference>
<evidence type="ECO:0000256" key="7">
    <source>
        <dbReference type="ARBA" id="ARBA00023012"/>
    </source>
</evidence>
<reference evidence="11 12" key="1">
    <citation type="journal article" date="2019" name="Anaerobe">
        <title>Detection of Robinsoniella peoriensis in multiple bone samples of a trauma patient.</title>
        <authorList>
            <person name="Schrottner P."/>
            <person name="Hartwich K."/>
            <person name="Bunk B."/>
            <person name="Schober I."/>
            <person name="Helbig S."/>
            <person name="Rudolph W.W."/>
            <person name="Gunzer F."/>
        </authorList>
    </citation>
    <scope>NUCLEOTIDE SEQUENCE [LARGE SCALE GENOMIC DNA]</scope>
    <source>
        <strain evidence="11 12">DSM 106044</strain>
    </source>
</reference>
<feature type="transmembrane region" description="Helical" evidence="8">
    <location>
        <begin position="21"/>
        <end position="42"/>
    </location>
</feature>
<keyword evidence="7" id="KW-0902">Two-component regulatory system</keyword>
<evidence type="ECO:0000256" key="4">
    <source>
        <dbReference type="ARBA" id="ARBA00022553"/>
    </source>
</evidence>
<comment type="subcellular location">
    <subcellularLocation>
        <location evidence="2">Membrane</location>
    </subcellularLocation>
</comment>
<dbReference type="InterPro" id="IPR005467">
    <property type="entry name" value="His_kinase_dom"/>
</dbReference>
<organism evidence="11 12">
    <name type="scientific">Robinsoniella peoriensis</name>
    <dbReference type="NCBI Taxonomy" id="180332"/>
    <lineage>
        <taxon>Bacteria</taxon>
        <taxon>Bacillati</taxon>
        <taxon>Bacillota</taxon>
        <taxon>Clostridia</taxon>
        <taxon>Lachnospirales</taxon>
        <taxon>Lachnospiraceae</taxon>
        <taxon>Robinsoniella</taxon>
    </lineage>
</organism>
<comment type="caution">
    <text evidence="11">The sequence shown here is derived from an EMBL/GenBank/DDBJ whole genome shotgun (WGS) entry which is preliminary data.</text>
</comment>
<dbReference type="RefSeq" id="WP_138003531.1">
    <property type="nucleotide sequence ID" value="NZ_QGQD01000077.1"/>
</dbReference>
<feature type="domain" description="HAMP" evidence="10">
    <location>
        <begin position="314"/>
        <end position="366"/>
    </location>
</feature>
<keyword evidence="8" id="KW-0812">Transmembrane</keyword>
<keyword evidence="8" id="KW-1133">Transmembrane helix</keyword>
<evidence type="ECO:0000256" key="2">
    <source>
        <dbReference type="ARBA" id="ARBA00004370"/>
    </source>
</evidence>
<keyword evidence="8" id="KW-0472">Membrane</keyword>
<dbReference type="PROSITE" id="PS50109">
    <property type="entry name" value="HIS_KIN"/>
    <property type="match status" value="1"/>
</dbReference>
<dbReference type="EMBL" id="QGQD01000077">
    <property type="protein sequence ID" value="TLC99101.1"/>
    <property type="molecule type" value="Genomic_DNA"/>
</dbReference>
<dbReference type="InterPro" id="IPR050640">
    <property type="entry name" value="Bact_2-comp_sensor_kinase"/>
</dbReference>
<evidence type="ECO:0000313" key="11">
    <source>
        <dbReference type="EMBL" id="TLC99101.1"/>
    </source>
</evidence>
<dbReference type="GO" id="GO:0000155">
    <property type="term" value="F:phosphorelay sensor kinase activity"/>
    <property type="evidence" value="ECO:0007669"/>
    <property type="project" value="InterPro"/>
</dbReference>
<accession>A0A4U8Q2W8</accession>
<keyword evidence="6 11" id="KW-0418">Kinase</keyword>
<dbReference type="PROSITE" id="PS50885">
    <property type="entry name" value="HAMP"/>
    <property type="match status" value="1"/>
</dbReference>
<gene>
    <name evidence="11" type="ORF">DSM106044_04082</name>
</gene>
<dbReference type="CDD" id="cd06225">
    <property type="entry name" value="HAMP"/>
    <property type="match status" value="1"/>
</dbReference>
<feature type="transmembrane region" description="Helical" evidence="8">
    <location>
        <begin position="293"/>
        <end position="313"/>
    </location>
</feature>
<evidence type="ECO:0000259" key="10">
    <source>
        <dbReference type="PROSITE" id="PS50885"/>
    </source>
</evidence>
<dbReference type="SMART" id="SM00387">
    <property type="entry name" value="HATPase_c"/>
    <property type="match status" value="1"/>
</dbReference>
<keyword evidence="12" id="KW-1185">Reference proteome</keyword>
<keyword evidence="4" id="KW-0597">Phosphoprotein</keyword>
<dbReference type="InterPro" id="IPR003594">
    <property type="entry name" value="HATPase_dom"/>
</dbReference>
<dbReference type="InterPro" id="IPR003660">
    <property type="entry name" value="HAMP_dom"/>
</dbReference>
<dbReference type="Gene3D" id="6.10.340.10">
    <property type="match status" value="1"/>
</dbReference>
<sequence>MRNFMGKAKQSIGNMSIQTKLVVMTISLVFLSVFLITAYFYASSSSQIIDNSRNYIRNTMRQAGQNVTNNVEAAERVLFDISTDREIQKYMEKVNEGKMNAYEEVQVGIKIKNKLISQITKINAIRAAFLYDLNGNAYITKDGNYGEPYDIPTGVIYEAKGANVWFDRKMDLSVIPVGKLIYNTATQKPLGYLILYVDTDYIEKIIKDIVFTKMDQIFLVNSRGSRIAGDLNNELPPKEMMHAFKGNDTLHHVNIDGNNKQLCVIPLKTVDWTLISLSEDERHNEQLLNLRNITIVILAVILSVITTLSILVARGISKPVKELVQSMEKFGAGDFSVYATVKYKDEIGQLRGSFNKMVSDMEHLVHNVCEEKSLKQQAQIKALQMQINPHFLYNTLDTIQWLANMHDEKDIAEVTRSLGYLMRFSLLEQELISFEEELDAVEAYIRIQKYRYGQELKIDIDVEEEVLYERVPCHIILPLLENAIEHGLSNKASDKQVKVTGSMKKNVMCLQIIDNGIGMQQEKIDDIMNDKLEQKKGNHMSIGIQNVNKRLKLKYGEAYGLRLKSREGEGTCVSIVIPVERTENEIL</sequence>
<dbReference type="PANTHER" id="PTHR34220:SF7">
    <property type="entry name" value="SENSOR HISTIDINE KINASE YPDA"/>
    <property type="match status" value="1"/>
</dbReference>
<evidence type="ECO:0000259" key="9">
    <source>
        <dbReference type="PROSITE" id="PS50109"/>
    </source>
</evidence>
<name>A0A4U8Q2W8_9FIRM</name>
<evidence type="ECO:0000256" key="1">
    <source>
        <dbReference type="ARBA" id="ARBA00000085"/>
    </source>
</evidence>
<evidence type="ECO:0000256" key="8">
    <source>
        <dbReference type="SAM" id="Phobius"/>
    </source>
</evidence>
<dbReference type="Pfam" id="PF02518">
    <property type="entry name" value="HATPase_c"/>
    <property type="match status" value="1"/>
</dbReference>
<comment type="catalytic activity">
    <reaction evidence="1">
        <text>ATP + protein L-histidine = ADP + protein N-phospho-L-histidine.</text>
        <dbReference type="EC" id="2.7.13.3"/>
    </reaction>
</comment>
<feature type="domain" description="Histidine kinase" evidence="9">
    <location>
        <begin position="474"/>
        <end position="581"/>
    </location>
</feature>
<dbReference type="EC" id="2.7.13.3" evidence="3"/>
<evidence type="ECO:0000256" key="5">
    <source>
        <dbReference type="ARBA" id="ARBA00022679"/>
    </source>
</evidence>
<dbReference type="GO" id="GO:0016020">
    <property type="term" value="C:membrane"/>
    <property type="evidence" value="ECO:0007669"/>
    <property type="project" value="UniProtKB-SubCell"/>
</dbReference>
<evidence type="ECO:0000256" key="3">
    <source>
        <dbReference type="ARBA" id="ARBA00012438"/>
    </source>
</evidence>
<evidence type="ECO:0000256" key="6">
    <source>
        <dbReference type="ARBA" id="ARBA00022777"/>
    </source>
</evidence>
<dbReference type="Proteomes" id="UP000306509">
    <property type="component" value="Unassembled WGS sequence"/>
</dbReference>
<proteinExistence type="predicted"/>